<accession>A0A9P6AS90</accession>
<dbReference type="AlphaFoldDB" id="A0A9P6AS90"/>
<comment type="caution">
    <text evidence="2">The sequence shown here is derived from an EMBL/GenBank/DDBJ whole genome shotgun (WGS) entry which is preliminary data.</text>
</comment>
<evidence type="ECO:0000313" key="2">
    <source>
        <dbReference type="EMBL" id="KAF9510941.1"/>
    </source>
</evidence>
<evidence type="ECO:0000256" key="1">
    <source>
        <dbReference type="SAM" id="MobiDB-lite"/>
    </source>
</evidence>
<gene>
    <name evidence="2" type="ORF">BS47DRAFT_1347260</name>
</gene>
<organism evidence="2 3">
    <name type="scientific">Hydnum rufescens UP504</name>
    <dbReference type="NCBI Taxonomy" id="1448309"/>
    <lineage>
        <taxon>Eukaryota</taxon>
        <taxon>Fungi</taxon>
        <taxon>Dikarya</taxon>
        <taxon>Basidiomycota</taxon>
        <taxon>Agaricomycotina</taxon>
        <taxon>Agaricomycetes</taxon>
        <taxon>Cantharellales</taxon>
        <taxon>Hydnaceae</taxon>
        <taxon>Hydnum</taxon>
    </lineage>
</organism>
<protein>
    <submittedName>
        <fullName evidence="2">Uncharacterized protein</fullName>
    </submittedName>
</protein>
<dbReference type="EMBL" id="MU129007">
    <property type="protein sequence ID" value="KAF9510941.1"/>
    <property type="molecule type" value="Genomic_DNA"/>
</dbReference>
<evidence type="ECO:0000313" key="3">
    <source>
        <dbReference type="Proteomes" id="UP000886523"/>
    </source>
</evidence>
<name>A0A9P6AS90_9AGAM</name>
<keyword evidence="3" id="KW-1185">Reference proteome</keyword>
<sequence>MPRYKPAQVSPSLNLLGLIVTGEWNIVWLASAEPISFASRFNGVHTAPTLCVLRGPTFSRTTSKGAELPHGTGASHRPNKGRVFGRGLQLIPSL</sequence>
<proteinExistence type="predicted"/>
<dbReference type="Proteomes" id="UP000886523">
    <property type="component" value="Unassembled WGS sequence"/>
</dbReference>
<feature type="region of interest" description="Disordered" evidence="1">
    <location>
        <begin position="62"/>
        <end position="83"/>
    </location>
</feature>
<reference evidence="2" key="1">
    <citation type="journal article" date="2020" name="Nat. Commun.">
        <title>Large-scale genome sequencing of mycorrhizal fungi provides insights into the early evolution of symbiotic traits.</title>
        <authorList>
            <person name="Miyauchi S."/>
            <person name="Kiss E."/>
            <person name="Kuo A."/>
            <person name="Drula E."/>
            <person name="Kohler A."/>
            <person name="Sanchez-Garcia M."/>
            <person name="Morin E."/>
            <person name="Andreopoulos B."/>
            <person name="Barry K.W."/>
            <person name="Bonito G."/>
            <person name="Buee M."/>
            <person name="Carver A."/>
            <person name="Chen C."/>
            <person name="Cichocki N."/>
            <person name="Clum A."/>
            <person name="Culley D."/>
            <person name="Crous P.W."/>
            <person name="Fauchery L."/>
            <person name="Girlanda M."/>
            <person name="Hayes R.D."/>
            <person name="Keri Z."/>
            <person name="LaButti K."/>
            <person name="Lipzen A."/>
            <person name="Lombard V."/>
            <person name="Magnuson J."/>
            <person name="Maillard F."/>
            <person name="Murat C."/>
            <person name="Nolan M."/>
            <person name="Ohm R.A."/>
            <person name="Pangilinan J."/>
            <person name="Pereira M.F."/>
            <person name="Perotto S."/>
            <person name="Peter M."/>
            <person name="Pfister S."/>
            <person name="Riley R."/>
            <person name="Sitrit Y."/>
            <person name="Stielow J.B."/>
            <person name="Szollosi G."/>
            <person name="Zifcakova L."/>
            <person name="Stursova M."/>
            <person name="Spatafora J.W."/>
            <person name="Tedersoo L."/>
            <person name="Vaario L.M."/>
            <person name="Yamada A."/>
            <person name="Yan M."/>
            <person name="Wang P."/>
            <person name="Xu J."/>
            <person name="Bruns T."/>
            <person name="Baldrian P."/>
            <person name="Vilgalys R."/>
            <person name="Dunand C."/>
            <person name="Henrissat B."/>
            <person name="Grigoriev I.V."/>
            <person name="Hibbett D."/>
            <person name="Nagy L.G."/>
            <person name="Martin F.M."/>
        </authorList>
    </citation>
    <scope>NUCLEOTIDE SEQUENCE</scope>
    <source>
        <strain evidence="2">UP504</strain>
    </source>
</reference>